<protein>
    <submittedName>
        <fullName evidence="1">Uncharacterized protein</fullName>
    </submittedName>
</protein>
<keyword evidence="2" id="KW-1185">Reference proteome</keyword>
<organism evidence="1 2">
    <name type="scientific">Clathrospora elynae</name>
    <dbReference type="NCBI Taxonomy" id="706981"/>
    <lineage>
        <taxon>Eukaryota</taxon>
        <taxon>Fungi</taxon>
        <taxon>Dikarya</taxon>
        <taxon>Ascomycota</taxon>
        <taxon>Pezizomycotina</taxon>
        <taxon>Dothideomycetes</taxon>
        <taxon>Pleosporomycetidae</taxon>
        <taxon>Pleosporales</taxon>
        <taxon>Diademaceae</taxon>
        <taxon>Clathrospora</taxon>
    </lineage>
</organism>
<accession>A0A6A5SDL4</accession>
<dbReference type="OrthoDB" id="10436434at2759"/>
<evidence type="ECO:0000313" key="2">
    <source>
        <dbReference type="Proteomes" id="UP000800038"/>
    </source>
</evidence>
<dbReference type="Proteomes" id="UP000800038">
    <property type="component" value="Unassembled WGS sequence"/>
</dbReference>
<proteinExistence type="predicted"/>
<sequence>MRGGLDDVNMCVSCELRKWKLWRGKLNEPKKDASLREEALTEEALTGAPSNRRGFYLVKGLPFRYATKVLEKFRLRTDSPKTFVYAKIRDYLTKRLEVKEGARMLNPAEAVKDFVNGTN</sequence>
<gene>
    <name evidence="1" type="ORF">EJ02DRAFT_458409</name>
</gene>
<evidence type="ECO:0000313" key="1">
    <source>
        <dbReference type="EMBL" id="KAF1937820.1"/>
    </source>
</evidence>
<dbReference type="EMBL" id="ML976124">
    <property type="protein sequence ID" value="KAF1937820.1"/>
    <property type="molecule type" value="Genomic_DNA"/>
</dbReference>
<reference evidence="1" key="1">
    <citation type="journal article" date="2020" name="Stud. Mycol.">
        <title>101 Dothideomycetes genomes: a test case for predicting lifestyles and emergence of pathogens.</title>
        <authorList>
            <person name="Haridas S."/>
            <person name="Albert R."/>
            <person name="Binder M."/>
            <person name="Bloem J."/>
            <person name="Labutti K."/>
            <person name="Salamov A."/>
            <person name="Andreopoulos B."/>
            <person name="Baker S."/>
            <person name="Barry K."/>
            <person name="Bills G."/>
            <person name="Bluhm B."/>
            <person name="Cannon C."/>
            <person name="Castanera R."/>
            <person name="Culley D."/>
            <person name="Daum C."/>
            <person name="Ezra D."/>
            <person name="Gonzalez J."/>
            <person name="Henrissat B."/>
            <person name="Kuo A."/>
            <person name="Liang C."/>
            <person name="Lipzen A."/>
            <person name="Lutzoni F."/>
            <person name="Magnuson J."/>
            <person name="Mondo S."/>
            <person name="Nolan M."/>
            <person name="Ohm R."/>
            <person name="Pangilinan J."/>
            <person name="Park H.-J."/>
            <person name="Ramirez L."/>
            <person name="Alfaro M."/>
            <person name="Sun H."/>
            <person name="Tritt A."/>
            <person name="Yoshinaga Y."/>
            <person name="Zwiers L.-H."/>
            <person name="Turgeon B."/>
            <person name="Goodwin S."/>
            <person name="Spatafora J."/>
            <person name="Crous P."/>
            <person name="Grigoriev I."/>
        </authorList>
    </citation>
    <scope>NUCLEOTIDE SEQUENCE</scope>
    <source>
        <strain evidence="1">CBS 161.51</strain>
    </source>
</reference>
<name>A0A6A5SDL4_9PLEO</name>
<dbReference type="AlphaFoldDB" id="A0A6A5SDL4"/>